<evidence type="ECO:0000256" key="2">
    <source>
        <dbReference type="ARBA" id="ARBA00022737"/>
    </source>
</evidence>
<dbReference type="AlphaFoldDB" id="A0A371G4C7"/>
<dbReference type="InterPro" id="IPR036388">
    <property type="entry name" value="WH-like_DNA-bd_sf"/>
</dbReference>
<dbReference type="InterPro" id="IPR038005">
    <property type="entry name" value="RX-like_CC"/>
</dbReference>
<keyword evidence="4" id="KW-0611">Plant defense</keyword>
<evidence type="ECO:0000256" key="1">
    <source>
        <dbReference type="ARBA" id="ARBA00022614"/>
    </source>
</evidence>
<dbReference type="FunFam" id="3.40.50.300:FF:001091">
    <property type="entry name" value="Probable disease resistance protein At1g61300"/>
    <property type="match status" value="1"/>
</dbReference>
<dbReference type="Gene3D" id="1.20.5.4130">
    <property type="match status" value="1"/>
</dbReference>
<dbReference type="InterPro" id="IPR042197">
    <property type="entry name" value="Apaf_helical"/>
</dbReference>
<evidence type="ECO:0000256" key="5">
    <source>
        <dbReference type="ARBA" id="ARBA00022840"/>
    </source>
</evidence>
<dbReference type="InterPro" id="IPR056789">
    <property type="entry name" value="LRR_R13L1-DRL21"/>
</dbReference>
<evidence type="ECO:0000313" key="11">
    <source>
        <dbReference type="Proteomes" id="UP000257109"/>
    </source>
</evidence>
<evidence type="ECO:0000259" key="9">
    <source>
        <dbReference type="Pfam" id="PF25019"/>
    </source>
</evidence>
<proteinExistence type="predicted"/>
<evidence type="ECO:0000259" key="7">
    <source>
        <dbReference type="Pfam" id="PF18052"/>
    </source>
</evidence>
<dbReference type="SUPFAM" id="SSF52058">
    <property type="entry name" value="L domain-like"/>
    <property type="match status" value="1"/>
</dbReference>
<dbReference type="Pfam" id="PF18052">
    <property type="entry name" value="Rx_N"/>
    <property type="match status" value="1"/>
</dbReference>
<dbReference type="InterPro" id="IPR032675">
    <property type="entry name" value="LRR_dom_sf"/>
</dbReference>
<dbReference type="PANTHER" id="PTHR36766:SF42">
    <property type="entry name" value="NB-ARC DOMAIN DISEASE RESISTANCE PROTEIN"/>
    <property type="match status" value="1"/>
</dbReference>
<evidence type="ECO:0000256" key="3">
    <source>
        <dbReference type="ARBA" id="ARBA00022741"/>
    </source>
</evidence>
<accession>A0A371G4C7</accession>
<dbReference type="GO" id="GO:0005524">
    <property type="term" value="F:ATP binding"/>
    <property type="evidence" value="ECO:0007669"/>
    <property type="project" value="UniProtKB-KW"/>
</dbReference>
<dbReference type="Pfam" id="PF00931">
    <property type="entry name" value="NB-ARC"/>
    <property type="match status" value="1"/>
</dbReference>
<evidence type="ECO:0000313" key="10">
    <source>
        <dbReference type="EMBL" id="RDX85404.1"/>
    </source>
</evidence>
<dbReference type="PRINTS" id="PR00364">
    <property type="entry name" value="DISEASERSIST"/>
</dbReference>
<dbReference type="Gene3D" id="1.10.10.10">
    <property type="entry name" value="Winged helix-like DNA-binding domain superfamily/Winged helix DNA-binding domain"/>
    <property type="match status" value="1"/>
</dbReference>
<keyword evidence="5" id="KW-0067">ATP-binding</keyword>
<reference evidence="10" key="1">
    <citation type="submission" date="2018-05" db="EMBL/GenBank/DDBJ databases">
        <title>Draft genome of Mucuna pruriens seed.</title>
        <authorList>
            <person name="Nnadi N.E."/>
            <person name="Vos R."/>
            <person name="Hasami M.H."/>
            <person name="Devisetty U.K."/>
            <person name="Aguiy J.C."/>
        </authorList>
    </citation>
    <scope>NUCLEOTIDE SEQUENCE [LARGE SCALE GENOMIC DNA]</scope>
    <source>
        <strain evidence="10">JCA_2017</strain>
    </source>
</reference>
<dbReference type="GO" id="GO:0006952">
    <property type="term" value="P:defense response"/>
    <property type="evidence" value="ECO:0007669"/>
    <property type="project" value="UniProtKB-KW"/>
</dbReference>
<dbReference type="GO" id="GO:0043531">
    <property type="term" value="F:ADP binding"/>
    <property type="evidence" value="ECO:0007669"/>
    <property type="project" value="InterPro"/>
</dbReference>
<dbReference type="InterPro" id="IPR002182">
    <property type="entry name" value="NB-ARC"/>
</dbReference>
<organism evidence="10 11">
    <name type="scientific">Mucuna pruriens</name>
    <name type="common">Velvet bean</name>
    <name type="synonym">Dolichos pruriens</name>
    <dbReference type="NCBI Taxonomy" id="157652"/>
    <lineage>
        <taxon>Eukaryota</taxon>
        <taxon>Viridiplantae</taxon>
        <taxon>Streptophyta</taxon>
        <taxon>Embryophyta</taxon>
        <taxon>Tracheophyta</taxon>
        <taxon>Spermatophyta</taxon>
        <taxon>Magnoliopsida</taxon>
        <taxon>eudicotyledons</taxon>
        <taxon>Gunneridae</taxon>
        <taxon>Pentapetalae</taxon>
        <taxon>rosids</taxon>
        <taxon>fabids</taxon>
        <taxon>Fabales</taxon>
        <taxon>Fabaceae</taxon>
        <taxon>Papilionoideae</taxon>
        <taxon>50 kb inversion clade</taxon>
        <taxon>NPAAA clade</taxon>
        <taxon>indigoferoid/millettioid clade</taxon>
        <taxon>Phaseoleae</taxon>
        <taxon>Mucuna</taxon>
    </lineage>
</organism>
<dbReference type="Pfam" id="PF25019">
    <property type="entry name" value="LRR_R13L1-DRL21"/>
    <property type="match status" value="1"/>
</dbReference>
<dbReference type="OrthoDB" id="2973320at2759"/>
<evidence type="ECO:0000259" key="6">
    <source>
        <dbReference type="Pfam" id="PF00931"/>
    </source>
</evidence>
<dbReference type="SUPFAM" id="SSF52540">
    <property type="entry name" value="P-loop containing nucleoside triphosphate hydrolases"/>
    <property type="match status" value="1"/>
</dbReference>
<dbReference type="InterPro" id="IPR058922">
    <property type="entry name" value="WHD_DRP"/>
</dbReference>
<evidence type="ECO:0000259" key="8">
    <source>
        <dbReference type="Pfam" id="PF23559"/>
    </source>
</evidence>
<dbReference type="FunFam" id="1.10.10.10:FF:000322">
    <property type="entry name" value="Probable disease resistance protein At1g63360"/>
    <property type="match status" value="1"/>
</dbReference>
<comment type="caution">
    <text evidence="10">The sequence shown here is derived from an EMBL/GenBank/DDBJ whole genome shotgun (WGS) entry which is preliminary data.</text>
</comment>
<dbReference type="PANTHER" id="PTHR36766">
    <property type="entry name" value="PLANT BROAD-SPECTRUM MILDEW RESISTANCE PROTEIN RPW8"/>
    <property type="match status" value="1"/>
</dbReference>
<dbReference type="InterPro" id="IPR041118">
    <property type="entry name" value="Rx_N"/>
</dbReference>
<dbReference type="Gene3D" id="3.80.10.10">
    <property type="entry name" value="Ribonuclease Inhibitor"/>
    <property type="match status" value="3"/>
</dbReference>
<feature type="domain" description="Disease resistance protein winged helix" evidence="8">
    <location>
        <begin position="425"/>
        <end position="496"/>
    </location>
</feature>
<dbReference type="Pfam" id="PF23559">
    <property type="entry name" value="WHD_DRP"/>
    <property type="match status" value="1"/>
</dbReference>
<evidence type="ECO:0000256" key="4">
    <source>
        <dbReference type="ARBA" id="ARBA00022821"/>
    </source>
</evidence>
<keyword evidence="2" id="KW-0677">Repeat</keyword>
<dbReference type="STRING" id="157652.A0A371G4C7"/>
<name>A0A371G4C7_MUCPR</name>
<dbReference type="Proteomes" id="UP000257109">
    <property type="component" value="Unassembled WGS sequence"/>
</dbReference>
<dbReference type="InterPro" id="IPR027417">
    <property type="entry name" value="P-loop_NTPase"/>
</dbReference>
<keyword evidence="11" id="KW-1185">Reference proteome</keyword>
<feature type="non-terminal residue" evidence="10">
    <location>
        <position position="1"/>
    </location>
</feature>
<gene>
    <name evidence="10" type="primary">RGA4</name>
    <name evidence="10" type="ORF">CR513_33407</name>
</gene>
<feature type="domain" description="R13L1/DRL21-like LRR repeat region" evidence="9">
    <location>
        <begin position="667"/>
        <end position="792"/>
    </location>
</feature>
<dbReference type="CDD" id="cd14798">
    <property type="entry name" value="RX-CC_like"/>
    <property type="match status" value="1"/>
</dbReference>
<sequence>MAEAVLEIVLQNLNSLIQKELGLLLGLDQDLKRLASLFATIKATLQDAEEKQFSNPAIKDWLGKLKDAAHILDDILDECAYEALGLEYQGIRRLSNKVQSSGLSSFHPKHVVFRYKIAKRMKRISERLKEIAEERTKFHLTEMVPERRSGVIEWRQTTSFLTEPQVYGREEDKDKIIDFLVASHSENLSVYPIVGLGGLGKTTLAQLIFNHERIVVHFELRIWVCVSEDSNLKRMTKAIIEAASGHTCEDLDLEPLQRKLQDLLQKKRYLLVLDDVWDDNEENWKRLKYILAYGTKGASILVTTRLLKVAAIMGTIPPHDLSILSDNDCWELFKQQVFGSNKVEQVELVAVGKEIVKKCGGVPLAAKALGGLLRFKRREEKEWLYVKESNLWSLPHSVNSVMSALRLSYLNLPIKLRQCFAYCAIFAKDEIIRKQYLIELWMANGFISANEILDVEDVGDGVWHELYWRSFFQDIETDEFGEVTSFKMHDLVHDLALSVAEEVHCITNDNDVSTLSDHRWTWKTSEEANSIQLHKVKSLRTCISPYRQLFPHVLKCYSLRVLHCKPREELSSSIGHLKHLRYLNLSGGGFETLPESLGKLWNLQILNLDNCRLLQKLPNSLIRLKAMQKLSLFGCSSLSSLPPQIGKLTSLWSLTTYFVGKERGFLLTELGSLKLKGDLSILHLGKVKSVMDAKEANMSSKKLKRLFLSWDGNEESELQENVEQILEVLQPHTQHLRTLKVVGYEGAHFPQWMSSPSLKYLTNLQLEECKSCLQLPPLWELPSLKYLRISNMIHVKYLYEESYHGGVVFMDLEFLVLNKLPNLIRLLREDGENMFPRLSTLHITKCPKLLGFPTLPSINDLLIEGKCNQDILSSIHKLSNLESLRFRLDDELTCFPDGMLQNLTSLKRLHFYGLSKLEVLPTEIINLNAVQELVICDCNSLKSLAEEVLLQGLPSLKKLEIMGCHKFNVSAGFQCLTCLEHLWISGCTRVEGLHETLQHMTALQSLGLWDLPNLESLPDCFENLGLLSKLTIGYCSKLTCLPMSLSLSSLKSLRIDGCPELQKQCQKEMGKDWPKIAHIPHIEDLDDPTSLHSYTRNISPRISSSPAPIVKKNFLHQASLNN</sequence>
<dbReference type="GO" id="GO:0051707">
    <property type="term" value="P:response to other organism"/>
    <property type="evidence" value="ECO:0007669"/>
    <property type="project" value="UniProtKB-ARBA"/>
</dbReference>
<keyword evidence="1" id="KW-0433">Leucine-rich repeat</keyword>
<protein>
    <submittedName>
        <fullName evidence="10">Disease resistance protein RGA4</fullName>
    </submittedName>
</protein>
<dbReference type="EMBL" id="QJKJ01006804">
    <property type="protein sequence ID" value="RDX85404.1"/>
    <property type="molecule type" value="Genomic_DNA"/>
</dbReference>
<dbReference type="Gene3D" id="1.10.8.430">
    <property type="entry name" value="Helical domain of apoptotic protease-activating factors"/>
    <property type="match status" value="1"/>
</dbReference>
<keyword evidence="3" id="KW-0547">Nucleotide-binding</keyword>
<dbReference type="Gene3D" id="3.40.50.300">
    <property type="entry name" value="P-loop containing nucleotide triphosphate hydrolases"/>
    <property type="match status" value="1"/>
</dbReference>
<feature type="domain" description="Disease resistance N-terminal" evidence="7">
    <location>
        <begin position="5"/>
        <end position="92"/>
    </location>
</feature>
<feature type="domain" description="NB-ARC" evidence="6">
    <location>
        <begin position="170"/>
        <end position="340"/>
    </location>
</feature>